<keyword evidence="3" id="KW-1185">Reference proteome</keyword>
<keyword evidence="1" id="KW-0732">Signal</keyword>
<feature type="chain" id="PRO_5020891833" evidence="1">
    <location>
        <begin position="24"/>
        <end position="268"/>
    </location>
</feature>
<dbReference type="AlphaFoldDB" id="A0A4V6NYB0"/>
<gene>
    <name evidence="2" type="ORF">EDD52_1383</name>
</gene>
<reference evidence="2 3" key="1">
    <citation type="submission" date="2019-03" db="EMBL/GenBank/DDBJ databases">
        <title>Genomic Encyclopedia of Type Strains, Phase IV (KMG-IV): sequencing the most valuable type-strain genomes for metagenomic binning, comparative biology and taxonomic classification.</title>
        <authorList>
            <person name="Goeker M."/>
        </authorList>
    </citation>
    <scope>NUCLEOTIDE SEQUENCE [LARGE SCALE GENOMIC DNA]</scope>
    <source>
        <strain evidence="2 3">DSM 104836</strain>
    </source>
</reference>
<dbReference type="EMBL" id="SLZU01000038">
    <property type="protein sequence ID" value="TCS52472.1"/>
    <property type="molecule type" value="Genomic_DNA"/>
</dbReference>
<proteinExistence type="predicted"/>
<accession>A0A4V6NYB0</accession>
<dbReference type="RefSeq" id="WP_132248836.1">
    <property type="nucleotide sequence ID" value="NZ_SLZU01000038.1"/>
</dbReference>
<dbReference type="Gene3D" id="2.115.10.10">
    <property type="entry name" value="Tachylectin 2"/>
    <property type="match status" value="1"/>
</dbReference>
<organism evidence="2 3">
    <name type="scientific">Primorskyibacter sedentarius</name>
    <dbReference type="NCBI Taxonomy" id="745311"/>
    <lineage>
        <taxon>Bacteria</taxon>
        <taxon>Pseudomonadati</taxon>
        <taxon>Pseudomonadota</taxon>
        <taxon>Alphaproteobacteria</taxon>
        <taxon>Rhodobacterales</taxon>
        <taxon>Roseobacteraceae</taxon>
        <taxon>Primorskyibacter</taxon>
    </lineage>
</organism>
<name>A0A4V6NYB0_9RHOB</name>
<dbReference type="Proteomes" id="UP000295696">
    <property type="component" value="Unassembled WGS sequence"/>
</dbReference>
<dbReference type="OrthoDB" id="8421704at2"/>
<sequence length="268" mass="26568">MNIIRIFSATALPLTFSVTSSFAATMYVHDIGGNLATVETDSGAVSLIGNMGSVMTDIAFDPSGNLYGVTFTGLYSIDATNGSSSFIGNHAVSDANALVFGAGGTLYAAGATTTGLYSLDVGSAANTLLGDMGFASSGDLAFVGSDFYLSSTSGELVSVDLSNPSSSTAVGSFGVSDVFGIATDETSSLFAVAGTSIYSVDPVTGAATNGVSFAGQGLGVAYGQSFFAEAGADPSDDPSNDPPVVPLPASGLLLLAGLGSLVARKKFG</sequence>
<feature type="signal peptide" evidence="1">
    <location>
        <begin position="1"/>
        <end position="23"/>
    </location>
</feature>
<evidence type="ECO:0000256" key="1">
    <source>
        <dbReference type="SAM" id="SignalP"/>
    </source>
</evidence>
<evidence type="ECO:0000313" key="2">
    <source>
        <dbReference type="EMBL" id="TCS52472.1"/>
    </source>
</evidence>
<evidence type="ECO:0000313" key="3">
    <source>
        <dbReference type="Proteomes" id="UP000295696"/>
    </source>
</evidence>
<comment type="caution">
    <text evidence="2">The sequence shown here is derived from an EMBL/GenBank/DDBJ whole genome shotgun (WGS) entry which is preliminary data.</text>
</comment>
<dbReference type="SUPFAM" id="SSF63825">
    <property type="entry name" value="YWTD domain"/>
    <property type="match status" value="1"/>
</dbReference>
<protein>
    <submittedName>
        <fullName evidence="2">Putative secreted protein</fullName>
    </submittedName>
</protein>